<feature type="domain" description="F-box" evidence="1">
    <location>
        <begin position="22"/>
        <end position="59"/>
    </location>
</feature>
<evidence type="ECO:0000313" key="2">
    <source>
        <dbReference type="EMBL" id="RHN67629.1"/>
    </source>
</evidence>
<dbReference type="Pfam" id="PF00646">
    <property type="entry name" value="F-box"/>
    <property type="match status" value="1"/>
</dbReference>
<dbReference type="PANTHER" id="PTHR32212:SF269">
    <property type="entry name" value="F-BOX_RNI_FBD-LIKE DOMAIN PROTEIN"/>
    <property type="match status" value="1"/>
</dbReference>
<accession>A0A396IPP0</accession>
<gene>
    <name evidence="2" type="ORF">MtrunA17_Chr3g0104731</name>
</gene>
<dbReference type="CDD" id="cd22160">
    <property type="entry name" value="F-box_AtFBL13-like"/>
    <property type="match status" value="1"/>
</dbReference>
<proteinExistence type="predicted"/>
<dbReference type="InterPro" id="IPR053781">
    <property type="entry name" value="F-box_AtFBL13-like"/>
</dbReference>
<reference evidence="2" key="1">
    <citation type="journal article" date="2018" name="Nat. Plants">
        <title>Whole-genome landscape of Medicago truncatula symbiotic genes.</title>
        <authorList>
            <person name="Pecrix Y."/>
            <person name="Gamas P."/>
            <person name="Carrere S."/>
        </authorList>
    </citation>
    <scope>NUCLEOTIDE SEQUENCE</scope>
    <source>
        <tissue evidence="2">Leaves</tissue>
    </source>
</reference>
<protein>
    <submittedName>
        <fullName evidence="2">Putative F-box domain, leucine-rich repeat domain, L domain-containing protein</fullName>
    </submittedName>
</protein>
<dbReference type="AlphaFoldDB" id="A0A396IPP0"/>
<dbReference type="Proteomes" id="UP000265566">
    <property type="component" value="Chromosome 3"/>
</dbReference>
<organism evidence="2">
    <name type="scientific">Medicago truncatula</name>
    <name type="common">Barrel medic</name>
    <name type="synonym">Medicago tribuloides</name>
    <dbReference type="NCBI Taxonomy" id="3880"/>
    <lineage>
        <taxon>Eukaryota</taxon>
        <taxon>Viridiplantae</taxon>
        <taxon>Streptophyta</taxon>
        <taxon>Embryophyta</taxon>
        <taxon>Tracheophyta</taxon>
        <taxon>Spermatophyta</taxon>
        <taxon>Magnoliopsida</taxon>
        <taxon>eudicotyledons</taxon>
        <taxon>Gunneridae</taxon>
        <taxon>Pentapetalae</taxon>
        <taxon>rosids</taxon>
        <taxon>fabids</taxon>
        <taxon>Fabales</taxon>
        <taxon>Fabaceae</taxon>
        <taxon>Papilionoideae</taxon>
        <taxon>50 kb inversion clade</taxon>
        <taxon>NPAAA clade</taxon>
        <taxon>Hologalegina</taxon>
        <taxon>IRL clade</taxon>
        <taxon>Trifolieae</taxon>
        <taxon>Medicago</taxon>
    </lineage>
</organism>
<sequence length="284" mass="32083">MSDFIKNLNKAIHSENEHEDRLSDLPDCVLLHILSFCNTKHAVQTCILSTRWKYLWKRIPTLILHSSEFPTIKSFAAFVSKILTLRDSSASLNALDLDCDGNIQPRLLKKILKYVSSHNSQLHELGVYVRGDSDLILQCVSSCHALTSLQLSVYSKGGYHEKTLFPKSLILPALTSLYLMNFAFCGDESSCVEPFLAFKMLNSLVIQNCEVRNARVFVISSETLVNLSIYNRSLKFTITDKIELSTPSLRTFTYNGSPSQKICEKGRSSITISTLKVRYDVFIL</sequence>
<name>A0A396IPP0_MEDTR</name>
<dbReference type="PANTHER" id="PTHR32212">
    <property type="entry name" value="CYCLIN-LIKE F-BOX"/>
    <property type="match status" value="1"/>
</dbReference>
<dbReference type="InterPro" id="IPR001810">
    <property type="entry name" value="F-box_dom"/>
</dbReference>
<dbReference type="Gramene" id="rna15836">
    <property type="protein sequence ID" value="RHN67629.1"/>
    <property type="gene ID" value="gene15836"/>
</dbReference>
<dbReference type="SUPFAM" id="SSF52047">
    <property type="entry name" value="RNI-like"/>
    <property type="match status" value="1"/>
</dbReference>
<dbReference type="EMBL" id="PSQE01000003">
    <property type="protein sequence ID" value="RHN67629.1"/>
    <property type="molecule type" value="Genomic_DNA"/>
</dbReference>
<dbReference type="SUPFAM" id="SSF81383">
    <property type="entry name" value="F-box domain"/>
    <property type="match status" value="1"/>
</dbReference>
<evidence type="ECO:0000259" key="1">
    <source>
        <dbReference type="Pfam" id="PF00646"/>
    </source>
</evidence>
<dbReference type="InterPro" id="IPR036047">
    <property type="entry name" value="F-box-like_dom_sf"/>
</dbReference>
<dbReference type="Gene3D" id="1.20.1280.50">
    <property type="match status" value="1"/>
</dbReference>
<comment type="caution">
    <text evidence="2">The sequence shown here is derived from an EMBL/GenBank/DDBJ whole genome shotgun (WGS) entry which is preliminary data.</text>
</comment>